<evidence type="ECO:0000313" key="11">
    <source>
        <dbReference type="Proteomes" id="UP000077407"/>
    </source>
</evidence>
<sequence length="325" mass="37753">MNYKEDILSYCNKIGLDTVGFTKCRIFTELKDYFKYRKENLLENEFEEKNIENRVNPYVYMDGGKTIISIAFPYLFEKQDEGNISFSLYTRGKDYHVVARYYLQKVCNFIKGLGGKAVYFVDSNSLPERYIAFQCGIGFIGKNNMIITDKYGSYVFLGEIITDIKVETDIPLESKCGHCNLCQTSCPTGALLGDKNSNICMSYITQKKHIDNKWFSQFQGRLFGCDTCQKVCPYNSKVAFSNIQDFKPFDFMSRVDLNEIVDMDKKIFTEKYKNTSCGWRGKNIIQRNAIINMLTLNKSINLEDKSIRSTYVKDYYDRLLQVLKL</sequence>
<proteinExistence type="predicted"/>
<dbReference type="PATRIC" id="fig|1538.10.peg.2057"/>
<dbReference type="NCBIfam" id="TIGR00276">
    <property type="entry name" value="tRNA epoxyqueuosine(34) reductase QueG"/>
    <property type="match status" value="1"/>
</dbReference>
<dbReference type="EMBL" id="LITT01000013">
    <property type="protein sequence ID" value="OAA90023.1"/>
    <property type="molecule type" value="Genomic_DNA"/>
</dbReference>
<evidence type="ECO:0000256" key="6">
    <source>
        <dbReference type="ARBA" id="ARBA00023002"/>
    </source>
</evidence>
<dbReference type="OrthoDB" id="9784571at2"/>
<dbReference type="GO" id="GO:0046872">
    <property type="term" value="F:metal ion binding"/>
    <property type="evidence" value="ECO:0007669"/>
    <property type="project" value="UniProtKB-KW"/>
</dbReference>
<dbReference type="Pfam" id="PF08331">
    <property type="entry name" value="QueG_DUF1730"/>
    <property type="match status" value="1"/>
</dbReference>
<reference evidence="10 11" key="1">
    <citation type="journal article" date="2015" name="Biotechnol. Bioeng.">
        <title>Genome sequence and phenotypic characterization of Caulobacter segnis.</title>
        <authorList>
            <person name="Patel S."/>
            <person name="Fletcher B."/>
            <person name="Scott D.C."/>
            <person name="Ely B."/>
        </authorList>
    </citation>
    <scope>NUCLEOTIDE SEQUENCE [LARGE SCALE GENOMIC DNA]</scope>
    <source>
        <strain evidence="10 11">ERI-2</strain>
    </source>
</reference>
<keyword evidence="8" id="KW-0411">Iron-sulfur</keyword>
<dbReference type="Pfam" id="PF13484">
    <property type="entry name" value="Fer4_16"/>
    <property type="match status" value="1"/>
</dbReference>
<dbReference type="GO" id="GO:0052693">
    <property type="term" value="F:epoxyqueuosine reductase activity"/>
    <property type="evidence" value="ECO:0007669"/>
    <property type="project" value="TreeGrafter"/>
</dbReference>
<protein>
    <submittedName>
        <fullName evidence="10">Epoxyqueuosine reductase</fullName>
        <ecNumber evidence="10">1.1.-.-</ecNumber>
    </submittedName>
</protein>
<keyword evidence="6 10" id="KW-0560">Oxidoreductase</keyword>
<keyword evidence="3" id="KW-0819">tRNA processing</keyword>
<keyword evidence="4" id="KW-0479">Metal-binding</keyword>
<dbReference type="SUPFAM" id="SSF46548">
    <property type="entry name" value="alpha-helical ferredoxin"/>
    <property type="match status" value="1"/>
</dbReference>
<accession>A0A168R479</accession>
<keyword evidence="5" id="KW-0671">Queuosine biosynthesis</keyword>
<dbReference type="InterPro" id="IPR004453">
    <property type="entry name" value="QueG"/>
</dbReference>
<dbReference type="EC" id="1.1.-.-" evidence="10"/>
<evidence type="ECO:0000256" key="8">
    <source>
        <dbReference type="ARBA" id="ARBA00023014"/>
    </source>
</evidence>
<evidence type="ECO:0000259" key="9">
    <source>
        <dbReference type="PROSITE" id="PS51379"/>
    </source>
</evidence>
<gene>
    <name evidence="10" type="primary">queG_4</name>
    <name evidence="10" type="ORF">WY13_01612</name>
</gene>
<dbReference type="GO" id="GO:0008616">
    <property type="term" value="P:tRNA queuosine(34) biosynthetic process"/>
    <property type="evidence" value="ECO:0007669"/>
    <property type="project" value="UniProtKB-KW"/>
</dbReference>
<dbReference type="Proteomes" id="UP000077407">
    <property type="component" value="Unassembled WGS sequence"/>
</dbReference>
<evidence type="ECO:0000256" key="3">
    <source>
        <dbReference type="ARBA" id="ARBA00022694"/>
    </source>
</evidence>
<feature type="domain" description="4Fe-4S ferredoxin-type" evidence="9">
    <location>
        <begin position="164"/>
        <end position="196"/>
    </location>
</feature>
<evidence type="ECO:0000256" key="7">
    <source>
        <dbReference type="ARBA" id="ARBA00023004"/>
    </source>
</evidence>
<dbReference type="InterPro" id="IPR017900">
    <property type="entry name" value="4Fe4S_Fe_S_CS"/>
</dbReference>
<dbReference type="AlphaFoldDB" id="A0A168R479"/>
<dbReference type="RefSeq" id="WP_063555131.1">
    <property type="nucleotide sequence ID" value="NZ_LITT01000013.1"/>
</dbReference>
<dbReference type="PROSITE" id="PS51379">
    <property type="entry name" value="4FE4S_FER_2"/>
    <property type="match status" value="1"/>
</dbReference>
<keyword evidence="1" id="KW-0004">4Fe-4S</keyword>
<keyword evidence="7" id="KW-0408">Iron</keyword>
<keyword evidence="2" id="KW-0963">Cytoplasm</keyword>
<dbReference type="Gene3D" id="3.30.70.20">
    <property type="match status" value="1"/>
</dbReference>
<evidence type="ECO:0000313" key="10">
    <source>
        <dbReference type="EMBL" id="OAA90023.1"/>
    </source>
</evidence>
<dbReference type="InterPro" id="IPR013542">
    <property type="entry name" value="QueG_DUF1730"/>
</dbReference>
<evidence type="ECO:0000256" key="2">
    <source>
        <dbReference type="ARBA" id="ARBA00022490"/>
    </source>
</evidence>
<evidence type="ECO:0000256" key="5">
    <source>
        <dbReference type="ARBA" id="ARBA00022785"/>
    </source>
</evidence>
<evidence type="ECO:0000256" key="1">
    <source>
        <dbReference type="ARBA" id="ARBA00022485"/>
    </source>
</evidence>
<dbReference type="PANTHER" id="PTHR30002">
    <property type="entry name" value="EPOXYQUEUOSINE REDUCTASE"/>
    <property type="match status" value="1"/>
</dbReference>
<dbReference type="InterPro" id="IPR017896">
    <property type="entry name" value="4Fe4S_Fe-S-bd"/>
</dbReference>
<organism evidence="10 11">
    <name type="scientific">Clostridium ljungdahlii</name>
    <dbReference type="NCBI Taxonomy" id="1538"/>
    <lineage>
        <taxon>Bacteria</taxon>
        <taxon>Bacillati</taxon>
        <taxon>Bacillota</taxon>
        <taxon>Clostridia</taxon>
        <taxon>Eubacteriales</taxon>
        <taxon>Clostridiaceae</taxon>
        <taxon>Clostridium</taxon>
    </lineage>
</organism>
<dbReference type="PROSITE" id="PS00198">
    <property type="entry name" value="4FE4S_FER_1"/>
    <property type="match status" value="1"/>
</dbReference>
<comment type="caution">
    <text evidence="10">The sequence shown here is derived from an EMBL/GenBank/DDBJ whole genome shotgun (WGS) entry which is preliminary data.</text>
</comment>
<dbReference type="GO" id="GO:0051539">
    <property type="term" value="F:4 iron, 4 sulfur cluster binding"/>
    <property type="evidence" value="ECO:0007669"/>
    <property type="project" value="UniProtKB-KW"/>
</dbReference>
<dbReference type="PANTHER" id="PTHR30002:SF4">
    <property type="entry name" value="EPOXYQUEUOSINE REDUCTASE"/>
    <property type="match status" value="1"/>
</dbReference>
<evidence type="ECO:0000256" key="4">
    <source>
        <dbReference type="ARBA" id="ARBA00022723"/>
    </source>
</evidence>
<name>A0A168R479_9CLOT</name>